<dbReference type="Proteomes" id="UP001341281">
    <property type="component" value="Chromosome 06"/>
</dbReference>
<dbReference type="PANTHER" id="PTHR46890">
    <property type="entry name" value="NON-LTR RETROLELEMENT REVERSE TRANSCRIPTASE-LIKE PROTEIN-RELATED"/>
    <property type="match status" value="1"/>
</dbReference>
<evidence type="ECO:0000313" key="2">
    <source>
        <dbReference type="Proteomes" id="UP001341281"/>
    </source>
</evidence>
<reference evidence="1 2" key="1">
    <citation type="submission" date="2024-02" db="EMBL/GenBank/DDBJ databases">
        <title>High-quality chromosome-scale genome assembly of Pensacola bahiagrass (Paspalum notatum Flugge var. saurae).</title>
        <authorList>
            <person name="Vega J.M."/>
            <person name="Podio M."/>
            <person name="Orjuela J."/>
            <person name="Siena L.A."/>
            <person name="Pessino S.C."/>
            <person name="Combes M.C."/>
            <person name="Mariac C."/>
            <person name="Albertini E."/>
            <person name="Pupilli F."/>
            <person name="Ortiz J.P.A."/>
            <person name="Leblanc O."/>
        </authorList>
    </citation>
    <scope>NUCLEOTIDE SEQUENCE [LARGE SCALE GENOMIC DNA]</scope>
    <source>
        <strain evidence="1">R1</strain>
        <tissue evidence="1">Leaf</tissue>
    </source>
</reference>
<keyword evidence="2" id="KW-1185">Reference proteome</keyword>
<dbReference type="InterPro" id="IPR052343">
    <property type="entry name" value="Retrotransposon-Effector_Assoc"/>
</dbReference>
<organism evidence="1 2">
    <name type="scientific">Paspalum notatum var. saurae</name>
    <dbReference type="NCBI Taxonomy" id="547442"/>
    <lineage>
        <taxon>Eukaryota</taxon>
        <taxon>Viridiplantae</taxon>
        <taxon>Streptophyta</taxon>
        <taxon>Embryophyta</taxon>
        <taxon>Tracheophyta</taxon>
        <taxon>Spermatophyta</taxon>
        <taxon>Magnoliopsida</taxon>
        <taxon>Liliopsida</taxon>
        <taxon>Poales</taxon>
        <taxon>Poaceae</taxon>
        <taxon>PACMAD clade</taxon>
        <taxon>Panicoideae</taxon>
        <taxon>Andropogonodae</taxon>
        <taxon>Paspaleae</taxon>
        <taxon>Paspalinae</taxon>
        <taxon>Paspalum</taxon>
    </lineage>
</organism>
<dbReference type="AlphaFoldDB" id="A0AAQ3U220"/>
<dbReference type="PANTHER" id="PTHR46890:SF1">
    <property type="entry name" value="REVERSE TRANSCRIPTASE DOMAIN-CONTAINING PROTEIN"/>
    <property type="match status" value="1"/>
</dbReference>
<name>A0AAQ3U220_PASNO</name>
<evidence type="ECO:0000313" key="1">
    <source>
        <dbReference type="EMBL" id="WVZ81545.1"/>
    </source>
</evidence>
<accession>A0AAQ3U220</accession>
<proteinExistence type="predicted"/>
<evidence type="ECO:0008006" key="3">
    <source>
        <dbReference type="Google" id="ProtNLM"/>
    </source>
</evidence>
<protein>
    <recommendedName>
        <fullName evidence="3">Reverse transcriptase domain-containing protein</fullName>
    </recommendedName>
</protein>
<sequence length="285" mass="32723">MPRRSRRVAGLDPNPQNQQSWRLRNGWSEALGSLLKMRRSQTRVNLKGKRRFHFESFWPKIEGFLDVMQQNWNTPPVSTCPVERLFLKLQRSSKGLQKWSHRKKKKNFISRLQVGDRICTEQGEKQEAAFDLFENLIGTAHAREFSLDLASFHSPRHDLAALDETFSEVKVFATIKNFPPDKAPGPDGFTGRFYKFCWNIIKGDMMDAILAIQRGHVFKLRLLNTAFITLVAKTSDALQVKDYRPISLVHSFAKLVTKVMANRLAPLLPKLVSANQSAFVKSRNI</sequence>
<gene>
    <name evidence="1" type="ORF">U9M48_028911</name>
</gene>
<dbReference type="EMBL" id="CP144750">
    <property type="protein sequence ID" value="WVZ81545.1"/>
    <property type="molecule type" value="Genomic_DNA"/>
</dbReference>